<feature type="signal peptide" evidence="1">
    <location>
        <begin position="1"/>
        <end position="21"/>
    </location>
</feature>
<keyword evidence="1" id="KW-0732">Signal</keyword>
<feature type="chain" id="PRO_5025577582" description="Glycosyltransferase family 92 protein" evidence="1">
    <location>
        <begin position="22"/>
        <end position="143"/>
    </location>
</feature>
<dbReference type="EMBL" id="BLLF01001508">
    <property type="protein sequence ID" value="GFH19712.1"/>
    <property type="molecule type" value="Genomic_DNA"/>
</dbReference>
<evidence type="ECO:0000256" key="1">
    <source>
        <dbReference type="SAM" id="SignalP"/>
    </source>
</evidence>
<gene>
    <name evidence="2" type="ORF">HaLaN_16709</name>
</gene>
<dbReference type="Proteomes" id="UP000485058">
    <property type="component" value="Unassembled WGS sequence"/>
</dbReference>
<accession>A0A699ZUT8</accession>
<comment type="caution">
    <text evidence="2">The sequence shown here is derived from an EMBL/GenBank/DDBJ whole genome shotgun (WGS) entry which is preliminary data.</text>
</comment>
<sequence length="143" mass="15902">MPSVVCVALVLGLFFLTTVQASVTARVCEASGYCSLGHSRTYMGDVRTGEGAALRALSEAVNFKKELLFACYIKGNGDFLDLVLQFWSELKYLGFAHFFVLGMDEASCRQVREFSPDLSCVWDSVPVRPNSMGERWEKRGRKG</sequence>
<organism evidence="2 3">
    <name type="scientific">Haematococcus lacustris</name>
    <name type="common">Green alga</name>
    <name type="synonym">Haematococcus pluvialis</name>
    <dbReference type="NCBI Taxonomy" id="44745"/>
    <lineage>
        <taxon>Eukaryota</taxon>
        <taxon>Viridiplantae</taxon>
        <taxon>Chlorophyta</taxon>
        <taxon>core chlorophytes</taxon>
        <taxon>Chlorophyceae</taxon>
        <taxon>CS clade</taxon>
        <taxon>Chlamydomonadales</taxon>
        <taxon>Haematococcaceae</taxon>
        <taxon>Haematococcus</taxon>
    </lineage>
</organism>
<evidence type="ECO:0008006" key="4">
    <source>
        <dbReference type="Google" id="ProtNLM"/>
    </source>
</evidence>
<name>A0A699ZUT8_HAELA</name>
<evidence type="ECO:0000313" key="2">
    <source>
        <dbReference type="EMBL" id="GFH19712.1"/>
    </source>
</evidence>
<dbReference type="AlphaFoldDB" id="A0A699ZUT8"/>
<reference evidence="2 3" key="1">
    <citation type="submission" date="2020-02" db="EMBL/GenBank/DDBJ databases">
        <title>Draft genome sequence of Haematococcus lacustris strain NIES-144.</title>
        <authorList>
            <person name="Morimoto D."/>
            <person name="Nakagawa S."/>
            <person name="Yoshida T."/>
            <person name="Sawayama S."/>
        </authorList>
    </citation>
    <scope>NUCLEOTIDE SEQUENCE [LARGE SCALE GENOMIC DNA]</scope>
    <source>
        <strain evidence="2 3">NIES-144</strain>
    </source>
</reference>
<evidence type="ECO:0000313" key="3">
    <source>
        <dbReference type="Proteomes" id="UP000485058"/>
    </source>
</evidence>
<keyword evidence="3" id="KW-1185">Reference proteome</keyword>
<proteinExistence type="predicted"/>
<protein>
    <recommendedName>
        <fullName evidence="4">Glycosyltransferase family 92 protein</fullName>
    </recommendedName>
</protein>